<feature type="region of interest" description="Disordered" evidence="1">
    <location>
        <begin position="1"/>
        <end position="33"/>
    </location>
</feature>
<feature type="non-terminal residue" evidence="2">
    <location>
        <position position="204"/>
    </location>
</feature>
<dbReference type="Proteomes" id="UP000553632">
    <property type="component" value="Unassembled WGS sequence"/>
</dbReference>
<proteinExistence type="predicted"/>
<dbReference type="EMBL" id="JABANO010032639">
    <property type="protein sequence ID" value="KAF4708228.1"/>
    <property type="molecule type" value="Genomic_DNA"/>
</dbReference>
<accession>A0A7J6QJ15</accession>
<organism evidence="2 3">
    <name type="scientific">Perkinsus olseni</name>
    <name type="common">Perkinsus atlanticus</name>
    <dbReference type="NCBI Taxonomy" id="32597"/>
    <lineage>
        <taxon>Eukaryota</taxon>
        <taxon>Sar</taxon>
        <taxon>Alveolata</taxon>
        <taxon>Perkinsozoa</taxon>
        <taxon>Perkinsea</taxon>
        <taxon>Perkinsida</taxon>
        <taxon>Perkinsidae</taxon>
        <taxon>Perkinsus</taxon>
    </lineage>
</organism>
<sequence>GDGHTEDSISPPREQSAVEDFHSVAETPGGRRRRIYDVNDGHIHEDETAARRELEDNIGCKVRSKGSPYVRKDGSRVRKYVCSYADRKGWKRCRFGALIVERATDGRFEIEAESIHPPHEPSGEAMPVRIASEALAVIDQHSETNAKPSMIKRVLRQKNLAAGVPNVIKSINNRKYRNKTGLRDHGAKLEPGSSRAELLRYCSE</sequence>
<reference evidence="2 3" key="1">
    <citation type="submission" date="2020-04" db="EMBL/GenBank/DDBJ databases">
        <title>Perkinsus olseni comparative genomics.</title>
        <authorList>
            <person name="Bogema D.R."/>
        </authorList>
    </citation>
    <scope>NUCLEOTIDE SEQUENCE [LARGE SCALE GENOMIC DNA]</scope>
    <source>
        <strain evidence="2 3">ATCC PRA-207</strain>
    </source>
</reference>
<comment type="caution">
    <text evidence="2">The sequence shown here is derived from an EMBL/GenBank/DDBJ whole genome shotgun (WGS) entry which is preliminary data.</text>
</comment>
<protein>
    <submittedName>
        <fullName evidence="2">Uncharacterized protein</fullName>
    </submittedName>
</protein>
<feature type="non-terminal residue" evidence="2">
    <location>
        <position position="1"/>
    </location>
</feature>
<name>A0A7J6QJ15_PEROL</name>
<gene>
    <name evidence="2" type="ORF">FOZ63_021378</name>
</gene>
<evidence type="ECO:0000313" key="2">
    <source>
        <dbReference type="EMBL" id="KAF4708228.1"/>
    </source>
</evidence>
<evidence type="ECO:0000256" key="1">
    <source>
        <dbReference type="SAM" id="MobiDB-lite"/>
    </source>
</evidence>
<dbReference type="AlphaFoldDB" id="A0A7J6QJ15"/>
<keyword evidence="3" id="KW-1185">Reference proteome</keyword>
<evidence type="ECO:0000313" key="3">
    <source>
        <dbReference type="Proteomes" id="UP000553632"/>
    </source>
</evidence>